<name>A0ABS3HNT6_9ENTE</name>
<gene>
    <name evidence="1" type="ORF">JZO85_22975</name>
</gene>
<evidence type="ECO:0000313" key="1">
    <source>
        <dbReference type="EMBL" id="MBO0455122.1"/>
    </source>
</evidence>
<organism evidence="1 2">
    <name type="scientific">Candidatus Enterococcus murrayae</name>
    <dbReference type="NCBI Taxonomy" id="2815321"/>
    <lineage>
        <taxon>Bacteria</taxon>
        <taxon>Bacillati</taxon>
        <taxon>Bacillota</taxon>
        <taxon>Bacilli</taxon>
        <taxon>Lactobacillales</taxon>
        <taxon>Enterococcaceae</taxon>
        <taxon>Enterococcus</taxon>
    </lineage>
</organism>
<dbReference type="EMBL" id="JAFLVR010000100">
    <property type="protein sequence ID" value="MBO0455122.1"/>
    <property type="molecule type" value="Genomic_DNA"/>
</dbReference>
<comment type="caution">
    <text evidence="1">The sequence shown here is derived from an EMBL/GenBank/DDBJ whole genome shotgun (WGS) entry which is preliminary data.</text>
</comment>
<sequence>MKKGGSSFRKEVQAKIKSLTFTSDETKSVYQKQAAQCKNKAELRKLLKVIELGEQQLYAKQKSLFQTLEASIWKINELRYLPMSEKAQWVEKLVACDSAEEMSVVYARAVEAEKKAGQSKAGSWTVLNEQ</sequence>
<protein>
    <submittedName>
        <fullName evidence="1">Uncharacterized protein</fullName>
    </submittedName>
</protein>
<dbReference type="Proteomes" id="UP000664495">
    <property type="component" value="Unassembled WGS sequence"/>
</dbReference>
<reference evidence="1 2" key="1">
    <citation type="submission" date="2021-03" db="EMBL/GenBank/DDBJ databases">
        <title>Enterococcal diversity collection.</title>
        <authorList>
            <person name="Gilmore M.S."/>
            <person name="Schwartzman J."/>
            <person name="Van Tyne D."/>
            <person name="Martin M."/>
            <person name="Earl A.M."/>
            <person name="Manson A.L."/>
            <person name="Straub T."/>
            <person name="Salamzade R."/>
            <person name="Saavedra J."/>
            <person name="Lebreton F."/>
            <person name="Prichula J."/>
            <person name="Schaufler K."/>
            <person name="Gaca A."/>
            <person name="Sgardioli B."/>
            <person name="Wagenaar J."/>
            <person name="Strong T."/>
        </authorList>
    </citation>
    <scope>NUCLEOTIDE SEQUENCE [LARGE SCALE GENOMIC DNA]</scope>
    <source>
        <strain evidence="1 2">MJM16</strain>
    </source>
</reference>
<dbReference type="RefSeq" id="WP_207110836.1">
    <property type="nucleotide sequence ID" value="NZ_JAFLVR010000100.1"/>
</dbReference>
<proteinExistence type="predicted"/>
<keyword evidence="2" id="KW-1185">Reference proteome</keyword>
<accession>A0ABS3HNT6</accession>
<evidence type="ECO:0000313" key="2">
    <source>
        <dbReference type="Proteomes" id="UP000664495"/>
    </source>
</evidence>